<dbReference type="Gene3D" id="3.90.950.10">
    <property type="match status" value="1"/>
</dbReference>
<name>A0ABU8BYK5_9RHOB</name>
<organism evidence="5 6">
    <name type="scientific">Gemmobacter denitrificans</name>
    <dbReference type="NCBI Taxonomy" id="3123040"/>
    <lineage>
        <taxon>Bacteria</taxon>
        <taxon>Pseudomonadati</taxon>
        <taxon>Pseudomonadota</taxon>
        <taxon>Alphaproteobacteria</taxon>
        <taxon>Rhodobacterales</taxon>
        <taxon>Paracoccaceae</taxon>
        <taxon>Gemmobacter</taxon>
    </lineage>
</organism>
<reference evidence="5" key="1">
    <citation type="submission" date="2024-02" db="EMBL/GenBank/DDBJ databases">
        <title>Genome sequences of strain Gemmobacter sp. JM10B15.</title>
        <authorList>
            <person name="Zhang M."/>
        </authorList>
    </citation>
    <scope>NUCLEOTIDE SEQUENCE</scope>
    <source>
        <strain evidence="5">JM10B15</strain>
    </source>
</reference>
<dbReference type="SUPFAM" id="SSF52972">
    <property type="entry name" value="ITPase-like"/>
    <property type="match status" value="1"/>
</dbReference>
<dbReference type="RefSeq" id="WP_335424174.1">
    <property type="nucleotide sequence ID" value="NZ_JBALHR010000009.1"/>
</dbReference>
<evidence type="ECO:0000256" key="1">
    <source>
        <dbReference type="ARBA" id="ARBA00001968"/>
    </source>
</evidence>
<comment type="subcellular location">
    <subcellularLocation>
        <location evidence="4">Cytoplasm</location>
    </subcellularLocation>
</comment>
<dbReference type="InterPro" id="IPR003697">
    <property type="entry name" value="Maf-like"/>
</dbReference>
<dbReference type="PIRSF" id="PIRSF006305">
    <property type="entry name" value="Maf"/>
    <property type="match status" value="1"/>
</dbReference>
<gene>
    <name evidence="5" type="ORF">V6590_14100</name>
</gene>
<evidence type="ECO:0000313" key="5">
    <source>
        <dbReference type="EMBL" id="MEH7829283.1"/>
    </source>
</evidence>
<dbReference type="CDD" id="cd00555">
    <property type="entry name" value="Maf"/>
    <property type="match status" value="1"/>
</dbReference>
<evidence type="ECO:0000256" key="4">
    <source>
        <dbReference type="HAMAP-Rule" id="MF_00528"/>
    </source>
</evidence>
<comment type="cofactor">
    <cofactor evidence="1 4">
        <name>a divalent metal cation</name>
        <dbReference type="ChEBI" id="CHEBI:60240"/>
    </cofactor>
</comment>
<comment type="catalytic activity">
    <reaction evidence="4">
        <text>a ribonucleoside 5'-triphosphate + H2O = a ribonucleoside 5'-phosphate + diphosphate + H(+)</text>
        <dbReference type="Rhea" id="RHEA:23996"/>
        <dbReference type="ChEBI" id="CHEBI:15377"/>
        <dbReference type="ChEBI" id="CHEBI:15378"/>
        <dbReference type="ChEBI" id="CHEBI:33019"/>
        <dbReference type="ChEBI" id="CHEBI:58043"/>
        <dbReference type="ChEBI" id="CHEBI:61557"/>
        <dbReference type="EC" id="3.6.1.9"/>
    </reaction>
</comment>
<keyword evidence="2 4" id="KW-0378">Hydrolase</keyword>
<accession>A0ABU8BYK5</accession>
<dbReference type="InterPro" id="IPR029001">
    <property type="entry name" value="ITPase-like_fam"/>
</dbReference>
<dbReference type="PANTHER" id="PTHR43213:SF5">
    <property type="entry name" value="BIFUNCTIONAL DTTP_UTP PYROPHOSPHATASE_METHYLTRANSFERASE PROTEIN-RELATED"/>
    <property type="match status" value="1"/>
</dbReference>
<dbReference type="HAMAP" id="MF_00528">
    <property type="entry name" value="Maf"/>
    <property type="match status" value="1"/>
</dbReference>
<dbReference type="EMBL" id="JBALHR010000009">
    <property type="protein sequence ID" value="MEH7829283.1"/>
    <property type="molecule type" value="Genomic_DNA"/>
</dbReference>
<comment type="function">
    <text evidence="4">Nucleoside triphosphate pyrophosphatase. May have a dual role in cell division arrest and in preventing the incorporation of modified nucleotides into cellular nucleic acids.</text>
</comment>
<comment type="catalytic activity">
    <reaction evidence="4">
        <text>a 2'-deoxyribonucleoside 5'-triphosphate + H2O = a 2'-deoxyribonucleoside 5'-phosphate + diphosphate + H(+)</text>
        <dbReference type="Rhea" id="RHEA:44644"/>
        <dbReference type="ChEBI" id="CHEBI:15377"/>
        <dbReference type="ChEBI" id="CHEBI:15378"/>
        <dbReference type="ChEBI" id="CHEBI:33019"/>
        <dbReference type="ChEBI" id="CHEBI:61560"/>
        <dbReference type="ChEBI" id="CHEBI:65317"/>
        <dbReference type="EC" id="3.6.1.9"/>
    </reaction>
</comment>
<dbReference type="EC" id="3.6.1.9" evidence="4"/>
<dbReference type="Proteomes" id="UP001431963">
    <property type="component" value="Unassembled WGS sequence"/>
</dbReference>
<evidence type="ECO:0000313" key="6">
    <source>
        <dbReference type="Proteomes" id="UP001431963"/>
    </source>
</evidence>
<comment type="similarity">
    <text evidence="4">Belongs to the Maf family.</text>
</comment>
<dbReference type="Pfam" id="PF02545">
    <property type="entry name" value="Maf"/>
    <property type="match status" value="1"/>
</dbReference>
<proteinExistence type="inferred from homology"/>
<protein>
    <recommendedName>
        <fullName evidence="4">Nucleoside triphosphate pyrophosphatase</fullName>
        <ecNumber evidence="4">3.6.1.9</ecNumber>
    </recommendedName>
    <alternativeName>
        <fullName evidence="4">Nucleotide pyrophosphatase</fullName>
        <shortName evidence="4">Nucleotide PPase</shortName>
    </alternativeName>
</protein>
<feature type="active site" description="Proton acceptor" evidence="4">
    <location>
        <position position="76"/>
    </location>
</feature>
<keyword evidence="4" id="KW-0963">Cytoplasm</keyword>
<keyword evidence="3 4" id="KW-0546">Nucleotide metabolism</keyword>
<evidence type="ECO:0000256" key="3">
    <source>
        <dbReference type="ARBA" id="ARBA00023080"/>
    </source>
</evidence>
<comment type="caution">
    <text evidence="5">The sequence shown here is derived from an EMBL/GenBank/DDBJ whole genome shotgun (WGS) entry which is preliminary data.</text>
</comment>
<sequence length="199" mass="22342">MPRPLLLASASETRLSLLRNAGVQVTALPARIDEETIRSSLEAEGAHPRDIADALAEMKARKLADKHPDALVLGCDQVLEFDRRAFGKPASMEDARQQLQMLRGQSHRLLSALVVYDGGKPVWRHIGRVDLTMRHFSDLWLEGYLTRNWDSLRHSAGGYKLEEEGIRLFSAIEGDYFTVLGLPLLPLLSWLELRGFIDA</sequence>
<dbReference type="PANTHER" id="PTHR43213">
    <property type="entry name" value="BIFUNCTIONAL DTTP/UTP PYROPHOSPHATASE/METHYLTRANSFERASE PROTEIN-RELATED"/>
    <property type="match status" value="1"/>
</dbReference>
<comment type="caution">
    <text evidence="4">Lacks conserved residue(s) required for the propagation of feature annotation.</text>
</comment>
<keyword evidence="6" id="KW-1185">Reference proteome</keyword>
<evidence type="ECO:0000256" key="2">
    <source>
        <dbReference type="ARBA" id="ARBA00022801"/>
    </source>
</evidence>